<accession>A0A7W5BG39</accession>
<evidence type="ECO:0000313" key="3">
    <source>
        <dbReference type="Proteomes" id="UP000541535"/>
    </source>
</evidence>
<reference evidence="2 3" key="1">
    <citation type="submission" date="2020-08" db="EMBL/GenBank/DDBJ databases">
        <title>Genomic Encyclopedia of Type Strains, Phase III (KMG-III): the genomes of soil and plant-associated and newly described type strains.</title>
        <authorList>
            <person name="Whitman W."/>
        </authorList>
    </citation>
    <scope>NUCLEOTIDE SEQUENCE [LARGE SCALE GENOMIC DNA]</scope>
    <source>
        <strain evidence="2 3">CECT 8897</strain>
    </source>
</reference>
<sequence length="224" mass="24774">MSRYPDIPEPQRRILAERIARGQMDEMVDISRDAIQGKGKRGYESEIRDMHFAARTVCGEVTRGKWAPERLEPAAIYCEGEHCIIVPKICNNISRITRKPLAAVPLAQKKKLPKLVTPGDPGLDEDVRDEAREIEADVTDALAALLDETPVNGGNYQPGRHAEPGDLIGFIEGDDPDRDFFNNNSHGKPITPIEPAVPVPEPSSWLMLLGGLGLLGAWRLRRQG</sequence>
<dbReference type="InterPro" id="IPR013424">
    <property type="entry name" value="Ice-binding_C"/>
</dbReference>
<protein>
    <recommendedName>
        <fullName evidence="1">Ice-binding protein C-terminal domain-containing protein</fullName>
    </recommendedName>
</protein>
<dbReference type="NCBIfam" id="NF038119">
    <property type="entry name" value="PEP_CTERM_MHFG"/>
    <property type="match status" value="1"/>
</dbReference>
<comment type="caution">
    <text evidence="2">The sequence shown here is derived from an EMBL/GenBank/DDBJ whole genome shotgun (WGS) entry which is preliminary data.</text>
</comment>
<organism evidence="2 3">
    <name type="scientific">Pseudoduganella violacea</name>
    <dbReference type="NCBI Taxonomy" id="1715466"/>
    <lineage>
        <taxon>Bacteria</taxon>
        <taxon>Pseudomonadati</taxon>
        <taxon>Pseudomonadota</taxon>
        <taxon>Betaproteobacteria</taxon>
        <taxon>Burkholderiales</taxon>
        <taxon>Oxalobacteraceae</taxon>
        <taxon>Telluria group</taxon>
        <taxon>Pseudoduganella</taxon>
    </lineage>
</organism>
<gene>
    <name evidence="2" type="ORF">FHS03_005358</name>
</gene>
<dbReference type="NCBIfam" id="TIGR02595">
    <property type="entry name" value="PEP_CTERM"/>
    <property type="match status" value="1"/>
</dbReference>
<keyword evidence="3" id="KW-1185">Reference proteome</keyword>
<feature type="domain" description="Ice-binding protein C-terminal" evidence="1">
    <location>
        <begin position="198"/>
        <end position="222"/>
    </location>
</feature>
<dbReference type="Proteomes" id="UP000541535">
    <property type="component" value="Unassembled WGS sequence"/>
</dbReference>
<proteinExistence type="predicted"/>
<evidence type="ECO:0000259" key="1">
    <source>
        <dbReference type="Pfam" id="PF07589"/>
    </source>
</evidence>
<dbReference type="Pfam" id="PF07589">
    <property type="entry name" value="PEP-CTERM"/>
    <property type="match status" value="1"/>
</dbReference>
<name>A0A7W5BG39_9BURK</name>
<dbReference type="AlphaFoldDB" id="A0A7W5BG39"/>
<evidence type="ECO:0000313" key="2">
    <source>
        <dbReference type="EMBL" id="MBB3122261.1"/>
    </source>
</evidence>
<dbReference type="EMBL" id="JACHXD010000026">
    <property type="protein sequence ID" value="MBB3122261.1"/>
    <property type="molecule type" value="Genomic_DNA"/>
</dbReference>